<reference evidence="4" key="1">
    <citation type="submission" date="2010-07" db="EMBL/GenBank/DDBJ databases">
        <title>The genome sequence of Gaeumannomyces graminis var. tritici strain R3-111a-1.</title>
        <authorList>
            <consortium name="The Broad Institute Genome Sequencing Platform"/>
            <person name="Ma L.-J."/>
            <person name="Dead R."/>
            <person name="Young S."/>
            <person name="Zeng Q."/>
            <person name="Koehrsen M."/>
            <person name="Alvarado L."/>
            <person name="Berlin A."/>
            <person name="Chapman S.B."/>
            <person name="Chen Z."/>
            <person name="Freedman E."/>
            <person name="Gellesch M."/>
            <person name="Goldberg J."/>
            <person name="Griggs A."/>
            <person name="Gujja S."/>
            <person name="Heilman E.R."/>
            <person name="Heiman D."/>
            <person name="Hepburn T."/>
            <person name="Howarth C."/>
            <person name="Jen D."/>
            <person name="Larson L."/>
            <person name="Mehta T."/>
            <person name="Neiman D."/>
            <person name="Pearson M."/>
            <person name="Roberts A."/>
            <person name="Saif S."/>
            <person name="Shea T."/>
            <person name="Shenoy N."/>
            <person name="Sisk P."/>
            <person name="Stolte C."/>
            <person name="Sykes S."/>
            <person name="Walk T."/>
            <person name="White J."/>
            <person name="Yandava C."/>
            <person name="Haas B."/>
            <person name="Nusbaum C."/>
            <person name="Birren B."/>
        </authorList>
    </citation>
    <scope>NUCLEOTIDE SEQUENCE [LARGE SCALE GENOMIC DNA]</scope>
    <source>
        <strain evidence="4">R3-111a-1</strain>
    </source>
</reference>
<evidence type="ECO:0000313" key="4">
    <source>
        <dbReference type="Proteomes" id="UP000006039"/>
    </source>
</evidence>
<protein>
    <submittedName>
        <fullName evidence="2 3">Uncharacterized protein</fullName>
    </submittedName>
</protein>
<reference evidence="3" key="4">
    <citation type="journal article" date="2015" name="G3 (Bethesda)">
        <title>Genome sequences of three phytopathogenic species of the Magnaporthaceae family of fungi.</title>
        <authorList>
            <person name="Okagaki L.H."/>
            <person name="Nunes C.C."/>
            <person name="Sailsbery J."/>
            <person name="Clay B."/>
            <person name="Brown D."/>
            <person name="John T."/>
            <person name="Oh Y."/>
            <person name="Young N."/>
            <person name="Fitzgerald M."/>
            <person name="Haas B.J."/>
            <person name="Zeng Q."/>
            <person name="Young S."/>
            <person name="Adiconis X."/>
            <person name="Fan L."/>
            <person name="Levin J.Z."/>
            <person name="Mitchell T.K."/>
            <person name="Okubara P.A."/>
            <person name="Farman M.L."/>
            <person name="Kohn L.M."/>
            <person name="Birren B."/>
            <person name="Ma L.-J."/>
            <person name="Dean R.A."/>
        </authorList>
    </citation>
    <scope>NUCLEOTIDE SEQUENCE</scope>
    <source>
        <strain evidence="3">R3-111a-1</strain>
    </source>
</reference>
<reference evidence="3" key="5">
    <citation type="submission" date="2018-04" db="UniProtKB">
        <authorList>
            <consortium name="EnsemblFungi"/>
        </authorList>
    </citation>
    <scope>IDENTIFICATION</scope>
    <source>
        <strain evidence="3">R3-111a-1</strain>
    </source>
</reference>
<reference evidence="2" key="3">
    <citation type="submission" date="2010-09" db="EMBL/GenBank/DDBJ databases">
        <title>Annotation of Gaeumannomyces graminis var. tritici R3-111a-1.</title>
        <authorList>
            <consortium name="The Broad Institute Genome Sequencing Platform"/>
            <person name="Ma L.-J."/>
            <person name="Dead R."/>
            <person name="Young S.K."/>
            <person name="Zeng Q."/>
            <person name="Gargeya S."/>
            <person name="Fitzgerald M."/>
            <person name="Haas B."/>
            <person name="Abouelleil A."/>
            <person name="Alvarado L."/>
            <person name="Arachchi H.M."/>
            <person name="Berlin A."/>
            <person name="Brown A."/>
            <person name="Chapman S.B."/>
            <person name="Chen Z."/>
            <person name="Dunbar C."/>
            <person name="Freedman E."/>
            <person name="Gearin G."/>
            <person name="Gellesch M."/>
            <person name="Goldberg J."/>
            <person name="Griggs A."/>
            <person name="Gujja S."/>
            <person name="Heiman D."/>
            <person name="Howarth C."/>
            <person name="Larson L."/>
            <person name="Lui A."/>
            <person name="MacDonald P.J.P."/>
            <person name="Mehta T."/>
            <person name="Montmayeur A."/>
            <person name="Murphy C."/>
            <person name="Neiman D."/>
            <person name="Pearson M."/>
            <person name="Priest M."/>
            <person name="Roberts A."/>
            <person name="Saif S."/>
            <person name="Shea T."/>
            <person name="Shenoy N."/>
            <person name="Sisk P."/>
            <person name="Stolte C."/>
            <person name="Sykes S."/>
            <person name="Yandava C."/>
            <person name="Wortman J."/>
            <person name="Nusbaum C."/>
            <person name="Birren B."/>
        </authorList>
    </citation>
    <scope>NUCLEOTIDE SEQUENCE</scope>
    <source>
        <strain evidence="2">R3-111a-1</strain>
    </source>
</reference>
<feature type="compositionally biased region" description="Basic residues" evidence="1">
    <location>
        <begin position="22"/>
        <end position="34"/>
    </location>
</feature>
<dbReference type="OrthoDB" id="5203335at2759"/>
<keyword evidence="4" id="KW-1185">Reference proteome</keyword>
<dbReference type="HOGENOM" id="CLU_754543_0_0_1"/>
<feature type="compositionally biased region" description="Low complexity" evidence="1">
    <location>
        <begin position="35"/>
        <end position="45"/>
    </location>
</feature>
<evidence type="ECO:0000313" key="3">
    <source>
        <dbReference type="EnsemblFungi" id="EJT69883"/>
    </source>
</evidence>
<feature type="region of interest" description="Disordered" evidence="1">
    <location>
        <begin position="188"/>
        <end position="233"/>
    </location>
</feature>
<gene>
    <name evidence="3" type="primary">20353224</name>
    <name evidence="2" type="ORF">GGTG_12766</name>
</gene>
<dbReference type="Gene3D" id="3.40.50.300">
    <property type="entry name" value="P-loop containing nucleotide triphosphate hydrolases"/>
    <property type="match status" value="1"/>
</dbReference>
<evidence type="ECO:0000313" key="2">
    <source>
        <dbReference type="EMBL" id="EJT69883.1"/>
    </source>
</evidence>
<proteinExistence type="predicted"/>
<dbReference type="EMBL" id="GL385403">
    <property type="protein sequence ID" value="EJT69883.1"/>
    <property type="molecule type" value="Genomic_DNA"/>
</dbReference>
<evidence type="ECO:0000256" key="1">
    <source>
        <dbReference type="SAM" id="MobiDB-lite"/>
    </source>
</evidence>
<feature type="compositionally biased region" description="Basic residues" evidence="1">
    <location>
        <begin position="205"/>
        <end position="214"/>
    </location>
</feature>
<sequence>MEALLARLFPGWGEAASEPHHGSKRPRWARRKARGATAEPTAAAAQERDTRAFHESLWRVGNLPRGVPPPRTEMLKILGYSTNQVATTNVLVAFLAAPGVGVRSLIQRTRFGSMDCTTMDIPYATPPPQYLCDGSVYTLGMAKLPFEGFLNSGLATSSEHMAVVLAYAVNSPASLEAAKELQSALIRSMQQRRAESKHQRVAQERKRRSRRGREKPRDLEKGPAQIAEPKAPVSVRPPPFPVILLGLQADLPRHRDLEGNGPGRQPENPQGDDISPAPAAVEGVDTRRRKLEAWGFEWSRTMLHAEVSAKTGSGVLEALGQLVEGVDAAAKAVADADATLEDMRDHWIPAVAQVAEDSAKADGSTAQPR</sequence>
<feature type="region of interest" description="Disordered" evidence="1">
    <location>
        <begin position="253"/>
        <end position="284"/>
    </location>
</feature>
<accession>J3PGY6</accession>
<organism evidence="2">
    <name type="scientific">Gaeumannomyces tritici (strain R3-111a-1)</name>
    <name type="common">Wheat and barley take-all root rot fungus</name>
    <name type="synonym">Gaeumannomyces graminis var. tritici</name>
    <dbReference type="NCBI Taxonomy" id="644352"/>
    <lineage>
        <taxon>Eukaryota</taxon>
        <taxon>Fungi</taxon>
        <taxon>Dikarya</taxon>
        <taxon>Ascomycota</taxon>
        <taxon>Pezizomycotina</taxon>
        <taxon>Sordariomycetes</taxon>
        <taxon>Sordariomycetidae</taxon>
        <taxon>Magnaporthales</taxon>
        <taxon>Magnaporthaceae</taxon>
        <taxon>Gaeumannomyces</taxon>
    </lineage>
</organism>
<name>J3PGY6_GAET3</name>
<dbReference type="RefSeq" id="XP_009228931.1">
    <property type="nucleotide sequence ID" value="XM_009230667.1"/>
</dbReference>
<dbReference type="InterPro" id="IPR027417">
    <property type="entry name" value="P-loop_NTPase"/>
</dbReference>
<feature type="compositionally biased region" description="Basic and acidic residues" evidence="1">
    <location>
        <begin position="192"/>
        <end position="204"/>
    </location>
</feature>
<dbReference type="GeneID" id="20353224"/>
<feature type="region of interest" description="Disordered" evidence="1">
    <location>
        <begin position="15"/>
        <end position="49"/>
    </location>
</feature>
<dbReference type="AlphaFoldDB" id="J3PGY6"/>
<dbReference type="Proteomes" id="UP000006039">
    <property type="component" value="Unassembled WGS sequence"/>
</dbReference>
<reference evidence="2" key="2">
    <citation type="submission" date="2010-07" db="EMBL/GenBank/DDBJ databases">
        <authorList>
            <consortium name="The Broad Institute Genome Sequencing Platform"/>
            <consortium name="Broad Institute Genome Sequencing Center for Infectious Disease"/>
            <person name="Ma L.-J."/>
            <person name="Dead R."/>
            <person name="Young S."/>
            <person name="Zeng Q."/>
            <person name="Koehrsen M."/>
            <person name="Alvarado L."/>
            <person name="Berlin A."/>
            <person name="Chapman S.B."/>
            <person name="Chen Z."/>
            <person name="Freedman E."/>
            <person name="Gellesch M."/>
            <person name="Goldberg J."/>
            <person name="Griggs A."/>
            <person name="Gujja S."/>
            <person name="Heilman E.R."/>
            <person name="Heiman D."/>
            <person name="Hepburn T."/>
            <person name="Howarth C."/>
            <person name="Jen D."/>
            <person name="Larson L."/>
            <person name="Mehta T."/>
            <person name="Neiman D."/>
            <person name="Pearson M."/>
            <person name="Roberts A."/>
            <person name="Saif S."/>
            <person name="Shea T."/>
            <person name="Shenoy N."/>
            <person name="Sisk P."/>
            <person name="Stolte C."/>
            <person name="Sykes S."/>
            <person name="Walk T."/>
            <person name="White J."/>
            <person name="Yandava C."/>
            <person name="Haas B."/>
            <person name="Nusbaum C."/>
            <person name="Birren B."/>
        </authorList>
    </citation>
    <scope>NUCLEOTIDE SEQUENCE</scope>
    <source>
        <strain evidence="2">R3-111a-1</strain>
    </source>
</reference>
<dbReference type="VEuPathDB" id="FungiDB:GGTG_12766"/>
<dbReference type="EnsemblFungi" id="EJT69883">
    <property type="protein sequence ID" value="EJT69883"/>
    <property type="gene ID" value="GGTG_12766"/>
</dbReference>
<dbReference type="eggNOG" id="ENOG502TGZY">
    <property type="taxonomic scope" value="Eukaryota"/>
</dbReference>